<organism evidence="1 2">
    <name type="scientific">Candidatus Pantoea multigeneris</name>
    <dbReference type="NCBI Taxonomy" id="2608357"/>
    <lineage>
        <taxon>Bacteria</taxon>
        <taxon>Pseudomonadati</taxon>
        <taxon>Pseudomonadota</taxon>
        <taxon>Gammaproteobacteria</taxon>
        <taxon>Enterobacterales</taxon>
        <taxon>Erwiniaceae</taxon>
        <taxon>Pantoea</taxon>
    </lineage>
</organism>
<evidence type="ECO:0000313" key="1">
    <source>
        <dbReference type="EMBL" id="NIF23866.1"/>
    </source>
</evidence>
<dbReference type="EMBL" id="VWXF01000010">
    <property type="protein sequence ID" value="NIF23866.1"/>
    <property type="molecule type" value="Genomic_DNA"/>
</dbReference>
<proteinExistence type="predicted"/>
<dbReference type="RefSeq" id="WP_167017463.1">
    <property type="nucleotide sequence ID" value="NZ_VWXF01000010.1"/>
</dbReference>
<comment type="caution">
    <text evidence="1">The sequence shown here is derived from an EMBL/GenBank/DDBJ whole genome shotgun (WGS) entry which is preliminary data.</text>
</comment>
<dbReference type="Proteomes" id="UP001515683">
    <property type="component" value="Unassembled WGS sequence"/>
</dbReference>
<accession>A0ABX0REU3</accession>
<evidence type="ECO:0000313" key="2">
    <source>
        <dbReference type="Proteomes" id="UP001515683"/>
    </source>
</evidence>
<gene>
    <name evidence="1" type="ORF">F3J40_19990</name>
</gene>
<reference evidence="1 2" key="1">
    <citation type="journal article" date="2019" name="bioRxiv">
        <title>Bacteria contribute to plant secondary compound degradation in a generalist herbivore system.</title>
        <authorList>
            <person name="Francoeur C.B."/>
            <person name="Khadempour L."/>
            <person name="Moreira-Soto R.D."/>
            <person name="Gotting K."/>
            <person name="Book A.J."/>
            <person name="Pinto-Tomas A.A."/>
            <person name="Keefover-Ring K."/>
            <person name="Currie C.R."/>
        </authorList>
    </citation>
    <scope>NUCLEOTIDE SEQUENCE [LARGE SCALE GENOMIC DNA]</scope>
    <source>
        <strain evidence="1">Acro-835</strain>
    </source>
</reference>
<protein>
    <submittedName>
        <fullName evidence="1">Uncharacterized protein</fullName>
    </submittedName>
</protein>
<sequence>MSYNREIISYLQSNNILALKLDNALSGVGKAFVDQIGAIGSGAQRVLFYTSCFTDEYMDVCRKQSSEDIRFTKSIYHLLQHIDVVYEMLKIYFDEILKHKTSEQLEHIKEKLMAVNIHIATSSLTNHGFALAIAASVATGLNVSLEVSALVGKRAAGVVAGLGMYGVVQKAADSADRLRLTHPKYYAALYAKELEMMFFLVEPVFKRAGVLDSSWLSNDDISNVIERMIRW</sequence>
<name>A0ABX0REU3_9GAMM</name>
<keyword evidence="2" id="KW-1185">Reference proteome</keyword>